<accession>A0ABT9GN70</accession>
<evidence type="ECO:0000256" key="1">
    <source>
        <dbReference type="SAM" id="SignalP"/>
    </source>
</evidence>
<protein>
    <submittedName>
        <fullName evidence="2">Porin</fullName>
    </submittedName>
</protein>
<feature type="chain" id="PRO_5046666316" evidence="1">
    <location>
        <begin position="20"/>
        <end position="261"/>
    </location>
</feature>
<dbReference type="Proteomes" id="UP001236258">
    <property type="component" value="Unassembled WGS sequence"/>
</dbReference>
<evidence type="ECO:0000313" key="2">
    <source>
        <dbReference type="EMBL" id="MDP4528369.1"/>
    </source>
</evidence>
<dbReference type="Pfam" id="PF16956">
    <property type="entry name" value="Porin_7"/>
    <property type="match status" value="2"/>
</dbReference>
<reference evidence="2 3" key="1">
    <citation type="submission" date="2023-08" db="EMBL/GenBank/DDBJ databases">
        <authorList>
            <person name="Joshi A."/>
            <person name="Thite S."/>
        </authorList>
    </citation>
    <scope>NUCLEOTIDE SEQUENCE [LARGE SCALE GENOMIC DNA]</scope>
    <source>
        <strain evidence="2 3">1E1</strain>
    </source>
</reference>
<dbReference type="RefSeq" id="WP_228592360.1">
    <property type="nucleotide sequence ID" value="NZ_JAUZVY010000002.1"/>
</dbReference>
<dbReference type="Gene3D" id="2.40.160.10">
    <property type="entry name" value="Porin"/>
    <property type="match status" value="1"/>
</dbReference>
<sequence length="261" mass="29778">MKLTLVASLCSVLSLSAMASNYQHESGLDFQWGDVEQADLQRYDMSHRYYLTPVQINVAAPLAEAAFLGRNSSVYGNYLRGTLKEEGIKQSFSSWRIGGEYMDGNHDFYVGFDFESINRSSERSALTRLGYFMESDWLLTLDINHSRPDGMGTRTEFGFSTKRLMRLPTGDHLNVEASYRDLRSTSRNAYSFGGDYYFGKTLSLGLMYDWRSKNIISQDRDSFTVRGQWFPMPNLALRAEASFDSFETGEDVYTLGASYRF</sequence>
<organism evidence="2 3">
    <name type="scientific">Alkalimonas delamerensis</name>
    <dbReference type="NCBI Taxonomy" id="265981"/>
    <lineage>
        <taxon>Bacteria</taxon>
        <taxon>Pseudomonadati</taxon>
        <taxon>Pseudomonadota</taxon>
        <taxon>Gammaproteobacteria</taxon>
        <taxon>Alkalimonas</taxon>
    </lineage>
</organism>
<evidence type="ECO:0000313" key="3">
    <source>
        <dbReference type="Proteomes" id="UP001236258"/>
    </source>
</evidence>
<dbReference type="EMBL" id="JAUZVY010000002">
    <property type="protein sequence ID" value="MDP4528369.1"/>
    <property type="molecule type" value="Genomic_DNA"/>
</dbReference>
<feature type="signal peptide" evidence="1">
    <location>
        <begin position="1"/>
        <end position="19"/>
    </location>
</feature>
<dbReference type="InterPro" id="IPR023614">
    <property type="entry name" value="Porin_dom_sf"/>
</dbReference>
<proteinExistence type="predicted"/>
<keyword evidence="1" id="KW-0732">Signal</keyword>
<keyword evidence="3" id="KW-1185">Reference proteome</keyword>
<dbReference type="InterPro" id="IPR031593">
    <property type="entry name" value="Porin_7"/>
</dbReference>
<gene>
    <name evidence="2" type="ORF">Q3O59_04915</name>
</gene>
<dbReference type="SUPFAM" id="SSF56935">
    <property type="entry name" value="Porins"/>
    <property type="match status" value="1"/>
</dbReference>
<name>A0ABT9GN70_9GAMM</name>
<comment type="caution">
    <text evidence="2">The sequence shown here is derived from an EMBL/GenBank/DDBJ whole genome shotgun (WGS) entry which is preliminary data.</text>
</comment>